<dbReference type="RefSeq" id="WP_346190110.1">
    <property type="nucleotide sequence ID" value="NZ_BAABRL010000021.1"/>
</dbReference>
<keyword evidence="1" id="KW-0812">Transmembrane</keyword>
<proteinExistence type="predicted"/>
<reference evidence="2 3" key="1">
    <citation type="submission" date="2024-02" db="EMBL/GenBank/DDBJ databases">
        <title>Rubritalea halochordaticola NBRC 107102.</title>
        <authorList>
            <person name="Ichikawa N."/>
            <person name="Katano-Makiyama Y."/>
            <person name="Hidaka K."/>
        </authorList>
    </citation>
    <scope>NUCLEOTIDE SEQUENCE [LARGE SCALE GENOMIC DNA]</scope>
    <source>
        <strain evidence="2 3">NBRC 107102</strain>
    </source>
</reference>
<accession>A0ABP9V4P5</accession>
<keyword evidence="3" id="KW-1185">Reference proteome</keyword>
<keyword evidence="1" id="KW-0472">Membrane</keyword>
<evidence type="ECO:0000256" key="1">
    <source>
        <dbReference type="SAM" id="Phobius"/>
    </source>
</evidence>
<evidence type="ECO:0000313" key="3">
    <source>
        <dbReference type="Proteomes" id="UP001424741"/>
    </source>
</evidence>
<sequence length="133" mass="14991">MMDQQANKLNRAYHSFLKWFLWVYFALAVIGVIYNGWDRENARLVFYLYHAANALLVVALLRALVCRRSSLWAGCLIALGLVLCFVYTGQGGLFLIAIAKNSNQAFLLTAVMSYPILACIQLQSRFAKPLTIP</sequence>
<feature type="transmembrane region" description="Helical" evidence="1">
    <location>
        <begin position="44"/>
        <end position="65"/>
    </location>
</feature>
<evidence type="ECO:0000313" key="2">
    <source>
        <dbReference type="EMBL" id="GAA5497637.1"/>
    </source>
</evidence>
<protein>
    <submittedName>
        <fullName evidence="2">Uncharacterized protein</fullName>
    </submittedName>
</protein>
<name>A0ABP9V4P5_9BACT</name>
<organism evidence="2 3">
    <name type="scientific">Rubritalea halochordaticola</name>
    <dbReference type="NCBI Taxonomy" id="714537"/>
    <lineage>
        <taxon>Bacteria</taxon>
        <taxon>Pseudomonadati</taxon>
        <taxon>Verrucomicrobiota</taxon>
        <taxon>Verrucomicrobiia</taxon>
        <taxon>Verrucomicrobiales</taxon>
        <taxon>Rubritaleaceae</taxon>
        <taxon>Rubritalea</taxon>
    </lineage>
</organism>
<feature type="transmembrane region" description="Helical" evidence="1">
    <location>
        <begin position="105"/>
        <end position="124"/>
    </location>
</feature>
<dbReference type="Proteomes" id="UP001424741">
    <property type="component" value="Unassembled WGS sequence"/>
</dbReference>
<feature type="transmembrane region" description="Helical" evidence="1">
    <location>
        <begin position="19"/>
        <end position="37"/>
    </location>
</feature>
<feature type="transmembrane region" description="Helical" evidence="1">
    <location>
        <begin position="71"/>
        <end position="98"/>
    </location>
</feature>
<gene>
    <name evidence="2" type="ORF">Rhal01_03833</name>
</gene>
<keyword evidence="1" id="KW-1133">Transmembrane helix</keyword>
<comment type="caution">
    <text evidence="2">The sequence shown here is derived from an EMBL/GenBank/DDBJ whole genome shotgun (WGS) entry which is preliminary data.</text>
</comment>
<dbReference type="EMBL" id="BAABRL010000021">
    <property type="protein sequence ID" value="GAA5497637.1"/>
    <property type="molecule type" value="Genomic_DNA"/>
</dbReference>